<dbReference type="OMA" id="CFKINTG"/>
<dbReference type="GO" id="GO:0005856">
    <property type="term" value="C:cytoskeleton"/>
    <property type="evidence" value="ECO:0007669"/>
    <property type="project" value="UniProtKB-SubCell"/>
</dbReference>
<keyword evidence="21" id="KW-0206">Cytoskeleton</keyword>
<dbReference type="GO" id="GO:0051932">
    <property type="term" value="P:synaptic transmission, GABAergic"/>
    <property type="evidence" value="ECO:0007669"/>
    <property type="project" value="Ensembl"/>
</dbReference>
<dbReference type="EC" id="2.7.7.75" evidence="8"/>
<dbReference type="Gene3D" id="3.40.980.10">
    <property type="entry name" value="MoaB/Mog-like domain"/>
    <property type="match status" value="2"/>
</dbReference>
<dbReference type="Ensembl" id="ENSTGUT00000042248.1">
    <property type="protein sequence ID" value="ENSTGUP00000034945.1"/>
    <property type="gene ID" value="ENSTGUG00000011577.2"/>
</dbReference>
<keyword evidence="23" id="KW-0511">Multifunctional enzyme</keyword>
<evidence type="ECO:0000256" key="17">
    <source>
        <dbReference type="ARBA" id="ARBA00022842"/>
    </source>
</evidence>
<evidence type="ECO:0000256" key="9">
    <source>
        <dbReference type="ARBA" id="ARBA00013269"/>
    </source>
</evidence>
<keyword evidence="14" id="KW-0479">Metal-binding</keyword>
<evidence type="ECO:0000256" key="5">
    <source>
        <dbReference type="ARBA" id="ARBA00005046"/>
    </source>
</evidence>
<comment type="catalytic activity">
    <reaction evidence="28">
        <text>molybdopterin + ATP + H(+) = adenylyl-molybdopterin + diphosphate</text>
        <dbReference type="Rhea" id="RHEA:31331"/>
        <dbReference type="ChEBI" id="CHEBI:15378"/>
        <dbReference type="ChEBI" id="CHEBI:30616"/>
        <dbReference type="ChEBI" id="CHEBI:33019"/>
        <dbReference type="ChEBI" id="CHEBI:58698"/>
        <dbReference type="ChEBI" id="CHEBI:62727"/>
        <dbReference type="EC" id="2.7.7.75"/>
    </reaction>
    <physiologicalReaction direction="left-to-right" evidence="28">
        <dbReference type="Rhea" id="RHEA:31332"/>
    </physiologicalReaction>
</comment>
<organism evidence="35 36">
    <name type="scientific">Taeniopygia guttata</name>
    <name type="common">Zebra finch</name>
    <name type="synonym">Poephila guttata</name>
    <dbReference type="NCBI Taxonomy" id="59729"/>
    <lineage>
        <taxon>Eukaryota</taxon>
        <taxon>Metazoa</taxon>
        <taxon>Chordata</taxon>
        <taxon>Craniata</taxon>
        <taxon>Vertebrata</taxon>
        <taxon>Euteleostomi</taxon>
        <taxon>Archelosauria</taxon>
        <taxon>Archosauria</taxon>
        <taxon>Dinosauria</taxon>
        <taxon>Saurischia</taxon>
        <taxon>Theropoda</taxon>
        <taxon>Coelurosauria</taxon>
        <taxon>Aves</taxon>
        <taxon>Neognathae</taxon>
        <taxon>Neoaves</taxon>
        <taxon>Telluraves</taxon>
        <taxon>Australaves</taxon>
        <taxon>Passeriformes</taxon>
        <taxon>Passeroidea</taxon>
        <taxon>Estrildidae</taxon>
        <taxon>Estrildinae</taxon>
        <taxon>Taeniopygia</taxon>
    </lineage>
</organism>
<keyword evidence="18" id="KW-0770">Synapse</keyword>
<comment type="function">
    <text evidence="29">Also has a catalytic activity and catalyzes two steps in the biosynthesis of the molybdenum cofactor. In the first step, molybdopterin is adenylated. Subsequently, molybdate is inserted into adenylated molybdopterin and AMP is released.</text>
</comment>
<comment type="subcellular location">
    <subcellularLocation>
        <location evidence="3">Cell projection</location>
        <location evidence="3">Dendrite</location>
    </subcellularLocation>
    <subcellularLocation>
        <location evidence="2">Cytoplasm</location>
        <location evidence="2">Cytoskeleton</location>
    </subcellularLocation>
    <subcellularLocation>
        <location evidence="4">Cytoplasm</location>
        <location evidence="4">Cytosol</location>
    </subcellularLocation>
    <subcellularLocation>
        <location evidence="31">Postsynaptic cell membrane</location>
        <topology evidence="31">Lipid-anchor</topology>
        <orientation evidence="31">Cytoplasmic side</orientation>
    </subcellularLocation>
    <subcellularLocation>
        <location evidence="26">Postsynaptic density</location>
    </subcellularLocation>
</comment>
<dbReference type="GO" id="GO:0006777">
    <property type="term" value="P:Mo-molybdopterin cofactor biosynthetic process"/>
    <property type="evidence" value="ECO:0007669"/>
    <property type="project" value="UniProtKB-KW"/>
</dbReference>
<evidence type="ECO:0000256" key="1">
    <source>
        <dbReference type="ARBA" id="ARBA00001946"/>
    </source>
</evidence>
<dbReference type="InterPro" id="IPR005110">
    <property type="entry name" value="MoeA_linker/N"/>
</dbReference>
<dbReference type="SUPFAM" id="SSF63867">
    <property type="entry name" value="MoeA C-terminal domain-like"/>
    <property type="match status" value="1"/>
</dbReference>
<proteinExistence type="inferred from homology"/>
<dbReference type="InterPro" id="IPR038987">
    <property type="entry name" value="MoeA-like"/>
</dbReference>
<evidence type="ECO:0000256" key="12">
    <source>
        <dbReference type="ARBA" id="ARBA00022505"/>
    </source>
</evidence>
<evidence type="ECO:0000256" key="7">
    <source>
        <dbReference type="ARBA" id="ARBA00008339"/>
    </source>
</evidence>
<evidence type="ECO:0000256" key="3">
    <source>
        <dbReference type="ARBA" id="ARBA00004279"/>
    </source>
</evidence>
<feature type="compositionally biased region" description="Pro residues" evidence="33">
    <location>
        <begin position="200"/>
        <end position="212"/>
    </location>
</feature>
<dbReference type="Gene3D" id="2.40.340.10">
    <property type="entry name" value="MoeA, C-terminal, domain IV"/>
    <property type="match status" value="1"/>
</dbReference>
<feature type="region of interest" description="Disordered" evidence="33">
    <location>
        <begin position="309"/>
        <end position="352"/>
    </location>
</feature>
<dbReference type="InterPro" id="IPR036688">
    <property type="entry name" value="MoeA_C_domain_IV_sf"/>
</dbReference>
<keyword evidence="10" id="KW-1003">Cell membrane</keyword>
<keyword evidence="13" id="KW-0808">Transferase</keyword>
<dbReference type="RefSeq" id="XP_032604369.1">
    <property type="nucleotide sequence ID" value="XM_032748478.3"/>
</dbReference>
<evidence type="ECO:0000256" key="29">
    <source>
        <dbReference type="ARBA" id="ARBA00055539"/>
    </source>
</evidence>
<comment type="catalytic activity">
    <reaction evidence="27">
        <text>adenylyl-molybdopterin + molybdate = Mo-molybdopterin + AMP + H(+)</text>
        <dbReference type="Rhea" id="RHEA:35047"/>
        <dbReference type="ChEBI" id="CHEBI:15378"/>
        <dbReference type="ChEBI" id="CHEBI:36264"/>
        <dbReference type="ChEBI" id="CHEBI:62727"/>
        <dbReference type="ChEBI" id="CHEBI:71302"/>
        <dbReference type="ChEBI" id="CHEBI:456215"/>
        <dbReference type="EC" id="2.10.1.1"/>
    </reaction>
    <physiologicalReaction direction="left-to-right" evidence="27">
        <dbReference type="Rhea" id="RHEA:35048"/>
    </physiologicalReaction>
</comment>
<dbReference type="PROSITE" id="PS01079">
    <property type="entry name" value="MOCF_BIOSYNTHESIS_2"/>
    <property type="match status" value="1"/>
</dbReference>
<dbReference type="SMART" id="SM00852">
    <property type="entry name" value="MoCF_biosynth"/>
    <property type="match status" value="2"/>
</dbReference>
<keyword evidence="22" id="KW-0628">Postsynaptic cell membrane</keyword>
<dbReference type="GO" id="GO:0099634">
    <property type="term" value="C:postsynaptic specialization membrane"/>
    <property type="evidence" value="ECO:0007669"/>
    <property type="project" value="GOC"/>
</dbReference>
<keyword evidence="25" id="KW-0449">Lipoprotein</keyword>
<evidence type="ECO:0000256" key="16">
    <source>
        <dbReference type="ARBA" id="ARBA00022840"/>
    </source>
</evidence>
<evidence type="ECO:0000256" key="25">
    <source>
        <dbReference type="ARBA" id="ARBA00023288"/>
    </source>
</evidence>
<dbReference type="CDD" id="cd00887">
    <property type="entry name" value="MoeA"/>
    <property type="match status" value="1"/>
</dbReference>
<keyword evidence="16" id="KW-0067">ATP-binding</keyword>
<evidence type="ECO:0000256" key="31">
    <source>
        <dbReference type="ARBA" id="ARBA00060421"/>
    </source>
</evidence>
<dbReference type="GO" id="GO:0005829">
    <property type="term" value="C:cytosol"/>
    <property type="evidence" value="ECO:0007669"/>
    <property type="project" value="UniProtKB-SubCell"/>
</dbReference>
<dbReference type="GeneTree" id="ENSGT00390000016577"/>
<reference evidence="35 36" key="1">
    <citation type="journal article" date="2010" name="Nature">
        <title>The genome of a songbird.</title>
        <authorList>
            <person name="Warren W.C."/>
            <person name="Clayton D.F."/>
            <person name="Ellegren H."/>
            <person name="Arnold A.P."/>
            <person name="Hillier L.W."/>
            <person name="Kunstner A."/>
            <person name="Searle S."/>
            <person name="White S."/>
            <person name="Vilella A.J."/>
            <person name="Fairley S."/>
            <person name="Heger A."/>
            <person name="Kong L."/>
            <person name="Ponting C.P."/>
            <person name="Jarvis E.D."/>
            <person name="Mello C.V."/>
            <person name="Minx P."/>
            <person name="Lovell P."/>
            <person name="Velho T.A."/>
            <person name="Ferris M."/>
            <person name="Balakrishnan C.N."/>
            <person name="Sinha S."/>
            <person name="Blatti C."/>
            <person name="London S.E."/>
            <person name="Li Y."/>
            <person name="Lin Y.C."/>
            <person name="George J."/>
            <person name="Sweedler J."/>
            <person name="Southey B."/>
            <person name="Gunaratne P."/>
            <person name="Watson M."/>
            <person name="Nam K."/>
            <person name="Backstrom N."/>
            <person name="Smeds L."/>
            <person name="Nabholz B."/>
            <person name="Itoh Y."/>
            <person name="Whitney O."/>
            <person name="Pfenning A.R."/>
            <person name="Howard J."/>
            <person name="Volker M."/>
            <person name="Skinner B.M."/>
            <person name="Griffin D.K."/>
            <person name="Ye L."/>
            <person name="McLaren W.M."/>
            <person name="Flicek P."/>
            <person name="Quesada V."/>
            <person name="Velasco G."/>
            <person name="Lopez-Otin C."/>
            <person name="Puente X.S."/>
            <person name="Olender T."/>
            <person name="Lancet D."/>
            <person name="Smit A.F."/>
            <person name="Hubley R."/>
            <person name="Konkel M.K."/>
            <person name="Walker J.A."/>
            <person name="Batzer M.A."/>
            <person name="Gu W."/>
            <person name="Pollock D.D."/>
            <person name="Chen L."/>
            <person name="Cheng Z."/>
            <person name="Eichler E.E."/>
            <person name="Stapley J."/>
            <person name="Slate J."/>
            <person name="Ekblom R."/>
            <person name="Birkhead T."/>
            <person name="Burke T."/>
            <person name="Burt D."/>
            <person name="Scharff C."/>
            <person name="Adam I."/>
            <person name="Richard H."/>
            <person name="Sultan M."/>
            <person name="Soldatov A."/>
            <person name="Lehrach H."/>
            <person name="Edwards S.V."/>
            <person name="Yang S.P."/>
            <person name="Li X."/>
            <person name="Graves T."/>
            <person name="Fulton L."/>
            <person name="Nelson J."/>
            <person name="Chinwalla A."/>
            <person name="Hou S."/>
            <person name="Mardis E.R."/>
            <person name="Wilson R.K."/>
        </authorList>
    </citation>
    <scope>NUCLEOTIDE SEQUENCE [LARGE SCALE GENOMIC DNA]</scope>
</reference>
<keyword evidence="11" id="KW-0963">Cytoplasm</keyword>
<evidence type="ECO:0000256" key="2">
    <source>
        <dbReference type="ARBA" id="ARBA00004245"/>
    </source>
</evidence>
<keyword evidence="12" id="KW-0500">Molybdenum</keyword>
<evidence type="ECO:0000256" key="8">
    <source>
        <dbReference type="ARBA" id="ARBA00012509"/>
    </source>
</evidence>
<dbReference type="SUPFAM" id="SSF53218">
    <property type="entry name" value="Molybdenum cofactor biosynthesis proteins"/>
    <property type="match status" value="3"/>
</dbReference>
<dbReference type="Proteomes" id="UP000007754">
    <property type="component" value="Chromosome 5"/>
</dbReference>
<dbReference type="GO" id="GO:0005524">
    <property type="term" value="F:ATP binding"/>
    <property type="evidence" value="ECO:0007669"/>
    <property type="project" value="UniProtKB-KW"/>
</dbReference>
<dbReference type="SUPFAM" id="SSF63882">
    <property type="entry name" value="MoeA N-terminal region -like"/>
    <property type="match status" value="1"/>
</dbReference>
<feature type="compositionally biased region" description="Polar residues" evidence="33">
    <location>
        <begin position="310"/>
        <end position="335"/>
    </location>
</feature>
<dbReference type="FunFam" id="2.170.190.11:FF:000001">
    <property type="entry name" value="Molybdopterin molybdenumtransferase"/>
    <property type="match status" value="1"/>
</dbReference>
<evidence type="ECO:0000256" key="4">
    <source>
        <dbReference type="ARBA" id="ARBA00004514"/>
    </source>
</evidence>
<evidence type="ECO:0000256" key="32">
    <source>
        <dbReference type="ARBA" id="ARBA00073890"/>
    </source>
</evidence>
<accession>A0A674HK72</accession>
<dbReference type="GO" id="GO:0098970">
    <property type="term" value="P:postsynaptic neurotransmitter receptor diffusion trapping"/>
    <property type="evidence" value="ECO:0007669"/>
    <property type="project" value="TreeGrafter"/>
</dbReference>
<dbReference type="InterPro" id="IPR036135">
    <property type="entry name" value="MoeA_linker/N_sf"/>
</dbReference>
<gene>
    <name evidence="35" type="primary">GPHN</name>
</gene>
<dbReference type="FunFam" id="3.40.980.10:FF:000002">
    <property type="entry name" value="Molybdopterin molybdenumtransferase"/>
    <property type="match status" value="1"/>
</dbReference>
<dbReference type="InterPro" id="IPR001453">
    <property type="entry name" value="MoaB/Mog_dom"/>
</dbReference>
<dbReference type="OrthoDB" id="4349954at2759"/>
<dbReference type="UniPathway" id="UPA00344"/>
<dbReference type="GO" id="GO:0043546">
    <property type="term" value="F:molybdopterin cofactor binding"/>
    <property type="evidence" value="ECO:0007669"/>
    <property type="project" value="Ensembl"/>
</dbReference>
<name>A0A674HK72_TAEGU</name>
<dbReference type="GO" id="GO:0061598">
    <property type="term" value="F:molybdopterin adenylyltransferase activity"/>
    <property type="evidence" value="ECO:0007669"/>
    <property type="project" value="UniProtKB-EC"/>
</dbReference>
<dbReference type="AlphaFoldDB" id="A0A674HK72"/>
<dbReference type="InterPro" id="IPR008284">
    <property type="entry name" value="MoCF_biosynth_CS"/>
</dbReference>
<evidence type="ECO:0000256" key="13">
    <source>
        <dbReference type="ARBA" id="ARBA00022679"/>
    </source>
</evidence>
<dbReference type="InterPro" id="IPR036425">
    <property type="entry name" value="MoaB/Mog-like_dom_sf"/>
</dbReference>
<evidence type="ECO:0000256" key="22">
    <source>
        <dbReference type="ARBA" id="ARBA00023257"/>
    </source>
</evidence>
<comment type="pathway">
    <text evidence="5">Cofactor biosynthesis; molybdopterin biosynthesis.</text>
</comment>
<evidence type="ECO:0000256" key="6">
    <source>
        <dbReference type="ARBA" id="ARBA00007589"/>
    </source>
</evidence>
<dbReference type="GeneID" id="100221938"/>
<sequence>MASEGMILTNHDHQIRVGVLTVSDSCFRNLAEDRSGINLKDLVQDPSLLGGTISAYKIVPDEIEEIKETLIDWCDEKELNLILTTGGTGFAPRDVTPEKFPTFPLCGLQRGATKEVIEREAPGMALAMLMGSLNVTPLGMLSRPVCGIRGKTLIINLPGSKKGSQECFQFILPALPHAIDLLRDAIVKVKEVHDELEDLPSPPPPLSPPPTTSPHKQTEDKGVQCEEEEEEKKDSGVASTEDSSSSHITAAAIAAKKHPSYTSPAVIMAKDQQPIPGLISYCHHTAGSAGELIPDSIISRGVQVLPRDTASLSTTPSESPRAQATSRLSTASCPTPKQIRRPDESKGVASRVGSLKLHRKLEELRDHPEGNAKGCSLRVNARLPSCSSTYSVSELHYRLEGLKDELRRNRGYNSRVQSRCSSKENILRASHSAVDITKVARRHRMSPFPLTSMDKAFITVLEMTPVLGTEIINYRDGMGRVLAQDVYAKDNLPPFPASVKDGYAVRAADGPGDRFIIGESQAGEQPTQTVMPGQVMRVTTGAPIPCGADAVVQVEDTELIRESDDGTEELEVRILVQARPGQDIRPIGHDIKRGECVLAKGTHMGPSEIGLLATVGVTEVEVNKFPVVAVMSTGNELLNPEDDLLPGKIRDSNRSTLLATIQEHGYPTINLGIVGDKKPDVFKEEGTQSFQNTAETGLPDCPDDLLNALNEGISRADVIITSGGVSMGEKDYLKQVLDIDLHAQIHFGRVFMKPGLPTTFATLDIDGVRKIIFALPGNPVSAVVTCNLFVVPALRKMQGILDPRPTIIKARLSCDVKLDPRPEYHRCILTWHHQEPLPWAQSTGNQMSSRLMSMRSANGLLMLPPKTEQYVELHKGEVVDVMVIGRL</sequence>
<evidence type="ECO:0000256" key="21">
    <source>
        <dbReference type="ARBA" id="ARBA00023212"/>
    </source>
</evidence>
<dbReference type="GO" id="GO:0097112">
    <property type="term" value="P:gamma-aminobutyric acid receptor clustering"/>
    <property type="evidence" value="ECO:0007669"/>
    <property type="project" value="Ensembl"/>
</dbReference>
<evidence type="ECO:0000256" key="30">
    <source>
        <dbReference type="ARBA" id="ARBA00059974"/>
    </source>
</evidence>
<evidence type="ECO:0000313" key="35">
    <source>
        <dbReference type="Ensembl" id="ENSTGUP00000034945.1"/>
    </source>
</evidence>
<evidence type="ECO:0000256" key="24">
    <source>
        <dbReference type="ARBA" id="ARBA00023273"/>
    </source>
</evidence>
<keyword evidence="20" id="KW-0501">Molybdenum cofactor biosynthesis</keyword>
<evidence type="ECO:0000256" key="33">
    <source>
        <dbReference type="SAM" id="MobiDB-lite"/>
    </source>
</evidence>
<keyword evidence="15" id="KW-0547">Nucleotide-binding</keyword>
<evidence type="ECO:0000256" key="28">
    <source>
        <dbReference type="ARBA" id="ARBA00051501"/>
    </source>
</evidence>
<evidence type="ECO:0000256" key="23">
    <source>
        <dbReference type="ARBA" id="ARBA00023268"/>
    </source>
</evidence>
<dbReference type="Gene3D" id="3.90.105.10">
    <property type="entry name" value="Molybdopterin biosynthesis moea protein, domain 2"/>
    <property type="match status" value="1"/>
</dbReference>
<evidence type="ECO:0000256" key="15">
    <source>
        <dbReference type="ARBA" id="ARBA00022741"/>
    </source>
</evidence>
<dbReference type="GO" id="GO:0061599">
    <property type="term" value="F:molybdopterin molybdotransferase activity"/>
    <property type="evidence" value="ECO:0007669"/>
    <property type="project" value="UniProtKB-EC"/>
</dbReference>
<dbReference type="Pfam" id="PF03454">
    <property type="entry name" value="MoeA_C"/>
    <property type="match status" value="1"/>
</dbReference>
<evidence type="ECO:0000256" key="14">
    <source>
        <dbReference type="ARBA" id="ARBA00022723"/>
    </source>
</evidence>
<keyword evidence="24" id="KW-0966">Cell projection</keyword>
<dbReference type="Pfam" id="PF03453">
    <property type="entry name" value="MoeA_N"/>
    <property type="match status" value="1"/>
</dbReference>
<dbReference type="FunFam" id="3.90.105.10:FF:000004">
    <property type="entry name" value="Molybdopterin molybdenumtransferase"/>
    <property type="match status" value="1"/>
</dbReference>
<dbReference type="Gene3D" id="2.170.190.11">
    <property type="entry name" value="Molybdopterin biosynthesis moea protein, domain 3"/>
    <property type="match status" value="1"/>
</dbReference>
<feature type="domain" description="MoaB/Mog" evidence="34">
    <location>
        <begin position="18"/>
        <end position="178"/>
    </location>
</feature>
<dbReference type="InterPro" id="IPR005111">
    <property type="entry name" value="MoeA_C_domain_IV"/>
</dbReference>
<dbReference type="GO" id="GO:0072579">
    <property type="term" value="P:glycine receptor clustering"/>
    <property type="evidence" value="ECO:0007669"/>
    <property type="project" value="TreeGrafter"/>
</dbReference>
<dbReference type="GO" id="GO:0046872">
    <property type="term" value="F:metal ion binding"/>
    <property type="evidence" value="ECO:0007669"/>
    <property type="project" value="UniProtKB-KW"/>
</dbReference>
<dbReference type="CDD" id="cd00886">
    <property type="entry name" value="MogA_MoaB"/>
    <property type="match status" value="1"/>
</dbReference>
<dbReference type="InParanoid" id="A0A674HK72"/>
<dbReference type="GO" id="GO:0010038">
    <property type="term" value="P:response to metal ion"/>
    <property type="evidence" value="ECO:0007669"/>
    <property type="project" value="Ensembl"/>
</dbReference>
<comment type="function">
    <text evidence="30">Microtubule-associated protein involved in membrane protein-cytoskeleton interactions. It is thought to anchor the inhibitory glycine receptor (GLYR) to subsynaptic microtubules. Acts as a major instructive molecule at inhibitory synapses, where it also clusters GABA type A receptors.</text>
</comment>
<dbReference type="EC" id="2.10.1.1" evidence="9"/>
<keyword evidence="17" id="KW-0460">Magnesium</keyword>
<dbReference type="GO" id="GO:0030674">
    <property type="term" value="F:protein-macromolecule adaptor activity"/>
    <property type="evidence" value="ECO:0007669"/>
    <property type="project" value="Ensembl"/>
</dbReference>
<dbReference type="GO" id="GO:0007529">
    <property type="term" value="P:establishment of synaptic specificity at neuromuscular junction"/>
    <property type="evidence" value="ECO:0007669"/>
    <property type="project" value="TreeGrafter"/>
</dbReference>
<comment type="cofactor">
    <cofactor evidence="1">
        <name>Mg(2+)</name>
        <dbReference type="ChEBI" id="CHEBI:18420"/>
    </cofactor>
</comment>
<dbReference type="FunFam" id="3.40.980.10:FF:000001">
    <property type="entry name" value="Molybdopterin molybdenumtransferase"/>
    <property type="match status" value="1"/>
</dbReference>
<dbReference type="GO" id="GO:0014069">
    <property type="term" value="C:postsynaptic density"/>
    <property type="evidence" value="ECO:0007669"/>
    <property type="project" value="UniProtKB-SubCell"/>
</dbReference>
<dbReference type="PROSITE" id="PS01078">
    <property type="entry name" value="MOCF_BIOSYNTHESIS_1"/>
    <property type="match status" value="1"/>
</dbReference>
<evidence type="ECO:0000256" key="27">
    <source>
        <dbReference type="ARBA" id="ARBA00050229"/>
    </source>
</evidence>
<evidence type="ECO:0000256" key="19">
    <source>
        <dbReference type="ARBA" id="ARBA00023136"/>
    </source>
</evidence>
<comment type="similarity">
    <text evidence="6">In the N-terminal section; belongs to the MoaB/Mog family.</text>
</comment>
<protein>
    <recommendedName>
        <fullName evidence="32">Gephyrin</fullName>
        <ecNumber evidence="9">2.10.1.1</ecNumber>
        <ecNumber evidence="8">2.7.7.75</ecNumber>
    </recommendedName>
</protein>
<dbReference type="FunFam" id="2.40.340.10:FF:000001">
    <property type="entry name" value="Molybdopterin molybdenumtransferase"/>
    <property type="match status" value="1"/>
</dbReference>
<reference evidence="35" key="2">
    <citation type="submission" date="2025-08" db="UniProtKB">
        <authorList>
            <consortium name="Ensembl"/>
        </authorList>
    </citation>
    <scope>IDENTIFICATION</scope>
</reference>
<dbReference type="GO" id="GO:0043197">
    <property type="term" value="C:dendritic spine"/>
    <property type="evidence" value="ECO:0007669"/>
    <property type="project" value="Ensembl"/>
</dbReference>
<dbReference type="Pfam" id="PF00994">
    <property type="entry name" value="MoCF_biosynth"/>
    <property type="match status" value="3"/>
</dbReference>
<reference evidence="35" key="3">
    <citation type="submission" date="2025-09" db="UniProtKB">
        <authorList>
            <consortium name="Ensembl"/>
        </authorList>
    </citation>
    <scope>IDENTIFICATION</scope>
</reference>
<evidence type="ECO:0000256" key="20">
    <source>
        <dbReference type="ARBA" id="ARBA00023150"/>
    </source>
</evidence>
<dbReference type="GO" id="GO:0042802">
    <property type="term" value="F:identical protein binding"/>
    <property type="evidence" value="ECO:0007669"/>
    <property type="project" value="Ensembl"/>
</dbReference>
<dbReference type="PANTHER" id="PTHR10192:SF5">
    <property type="entry name" value="GEPHYRIN"/>
    <property type="match status" value="1"/>
</dbReference>
<dbReference type="CTD" id="10243"/>
<comment type="similarity">
    <text evidence="7">In the C-terminal section; belongs to the MoeA family.</text>
</comment>
<evidence type="ECO:0000256" key="10">
    <source>
        <dbReference type="ARBA" id="ARBA00022475"/>
    </source>
</evidence>
<dbReference type="NCBIfam" id="TIGR00177">
    <property type="entry name" value="molyb_syn"/>
    <property type="match status" value="1"/>
</dbReference>
<dbReference type="PANTHER" id="PTHR10192">
    <property type="entry name" value="MOLYBDOPTERIN BIOSYNTHESIS PROTEIN"/>
    <property type="match status" value="1"/>
</dbReference>
<feature type="region of interest" description="Disordered" evidence="33">
    <location>
        <begin position="194"/>
        <end position="247"/>
    </location>
</feature>
<evidence type="ECO:0000256" key="11">
    <source>
        <dbReference type="ARBA" id="ARBA00022490"/>
    </source>
</evidence>
<evidence type="ECO:0000256" key="18">
    <source>
        <dbReference type="ARBA" id="ARBA00023018"/>
    </source>
</evidence>
<dbReference type="GO" id="GO:0008940">
    <property type="term" value="F:nitrate reductase activity"/>
    <property type="evidence" value="ECO:0007669"/>
    <property type="project" value="Ensembl"/>
</dbReference>
<evidence type="ECO:0000313" key="36">
    <source>
        <dbReference type="Proteomes" id="UP000007754"/>
    </source>
</evidence>
<evidence type="ECO:0000259" key="34">
    <source>
        <dbReference type="SMART" id="SM00852"/>
    </source>
</evidence>
<keyword evidence="19" id="KW-0472">Membrane</keyword>
<keyword evidence="36" id="KW-1185">Reference proteome</keyword>
<feature type="domain" description="MoaB/Mog" evidence="34">
    <location>
        <begin position="629"/>
        <end position="796"/>
    </location>
</feature>
<evidence type="ECO:0000256" key="26">
    <source>
        <dbReference type="ARBA" id="ARBA00034105"/>
    </source>
</evidence>